<proteinExistence type="predicted"/>
<name>B5YDC0_DICT6</name>
<dbReference type="RefSeq" id="WP_012547719.1">
    <property type="nucleotide sequence ID" value="NC_011297.1"/>
</dbReference>
<dbReference type="PaxDb" id="309799-DICTH_0655"/>
<gene>
    <name evidence="2" type="ordered locus">DICTH_0655</name>
</gene>
<accession>B5YDC0</accession>
<evidence type="ECO:0008006" key="4">
    <source>
        <dbReference type="Google" id="ProtNLM"/>
    </source>
</evidence>
<keyword evidence="1" id="KW-0812">Transmembrane</keyword>
<dbReference type="KEGG" id="dth:DICTH_0655"/>
<dbReference type="STRING" id="309799.DICTH_0655"/>
<dbReference type="OrthoDB" id="9813055at2"/>
<protein>
    <recommendedName>
        <fullName evidence="4">AsmA family protein</fullName>
    </recommendedName>
</protein>
<organism evidence="2 3">
    <name type="scientific">Dictyoglomus thermophilum (strain ATCC 35947 / DSM 3960 / H-6-12)</name>
    <dbReference type="NCBI Taxonomy" id="309799"/>
    <lineage>
        <taxon>Bacteria</taxon>
        <taxon>Pseudomonadati</taxon>
        <taxon>Dictyoglomota</taxon>
        <taxon>Dictyoglomia</taxon>
        <taxon>Dictyoglomales</taxon>
        <taxon>Dictyoglomaceae</taxon>
        <taxon>Dictyoglomus</taxon>
    </lineage>
</organism>
<dbReference type="Proteomes" id="UP000001733">
    <property type="component" value="Chromosome"/>
</dbReference>
<dbReference type="HOGENOM" id="CLU_569542_0_0_0"/>
<feature type="transmembrane region" description="Helical" evidence="1">
    <location>
        <begin position="7"/>
        <end position="30"/>
    </location>
</feature>
<evidence type="ECO:0000313" key="2">
    <source>
        <dbReference type="EMBL" id="ACI19087.1"/>
    </source>
</evidence>
<keyword evidence="1" id="KW-1133">Transmembrane helix</keyword>
<keyword evidence="1" id="KW-0472">Membrane</keyword>
<evidence type="ECO:0000313" key="3">
    <source>
        <dbReference type="Proteomes" id="UP000001733"/>
    </source>
</evidence>
<keyword evidence="3" id="KW-1185">Reference proteome</keyword>
<reference evidence="2 3" key="1">
    <citation type="journal article" date="2014" name="Genome Announc.">
        <title>Complete Genome Sequence of the Extreme Thermophile Dictyoglomus thermophilum H-6-12.</title>
        <authorList>
            <person name="Coil D.A."/>
            <person name="Badger J.H."/>
            <person name="Forberger H.C."/>
            <person name="Riggs F."/>
            <person name="Madupu R."/>
            <person name="Fedorova N."/>
            <person name="Ward N."/>
            <person name="Robb F.T."/>
            <person name="Eisen J.A."/>
        </authorList>
    </citation>
    <scope>NUCLEOTIDE SEQUENCE [LARGE SCALE GENOMIC DNA]</scope>
    <source>
        <strain evidence="3">ATCC 35947 / DSM 3960 / H-6-12</strain>
    </source>
</reference>
<dbReference type="EMBL" id="CP001146">
    <property type="protein sequence ID" value="ACI19087.1"/>
    <property type="molecule type" value="Genomic_DNA"/>
</dbReference>
<dbReference type="AlphaFoldDB" id="B5YDC0"/>
<evidence type="ECO:0000256" key="1">
    <source>
        <dbReference type="SAM" id="Phobius"/>
    </source>
</evidence>
<sequence>MKKVTKVLLIFTSILISLIFFVIITSPFWVKPLIYYILEKNFGNYIRAEDVRYIFPNKLQISTLEIGDFASFSNASISLQNLIKLSPVNIELTKPKITVIHNEKGEWIFPQIPGIDASKPGGSSSINVEIKAKIKDGIVIVRDLRIKKDIEIGKVNGDLSWKNQVITYSVSTFIDNQQIKSYGNYDFSKEKGSLTFEFKNALANVWAPIFLSDIFQIEKGYFTGWINTQGEKSFWSATGEINASKVEGKIASFSPKFADVSTKVKIEGENITILEGKGKLWEADIKFLGKVSPTPNLSISFGNLNLEKVDKEFFKNSINLKGNAKGEILISDSWEETVVKGYIVAEKGSIYNFVFDSIRVNTDSKLPLISLEILGNLDVGSLTGKASLNLKSGFITLKLDANNIKVEKIAEVFNLPKMEGKGDVIIEAKKDKKWKILVSGVIENGRLGEYSAENIKFNFENEDIDFNLPLGDSFFFQRG</sequence>